<dbReference type="GO" id="GO:0003700">
    <property type="term" value="F:DNA-binding transcription factor activity"/>
    <property type="evidence" value="ECO:0007669"/>
    <property type="project" value="InterPro"/>
</dbReference>
<protein>
    <submittedName>
        <fullName evidence="5">GntR family transcriptional regulator</fullName>
    </submittedName>
</protein>
<evidence type="ECO:0000313" key="5">
    <source>
        <dbReference type="EMBL" id="QDL91166.1"/>
    </source>
</evidence>
<evidence type="ECO:0000256" key="3">
    <source>
        <dbReference type="ARBA" id="ARBA00023163"/>
    </source>
</evidence>
<dbReference type="Proteomes" id="UP000305888">
    <property type="component" value="Chromosome"/>
</dbReference>
<organism evidence="5 6">
    <name type="scientific">Paroceanicella profunda</name>
    <dbReference type="NCBI Taxonomy" id="2579971"/>
    <lineage>
        <taxon>Bacteria</taxon>
        <taxon>Pseudomonadati</taxon>
        <taxon>Pseudomonadota</taxon>
        <taxon>Alphaproteobacteria</taxon>
        <taxon>Rhodobacterales</taxon>
        <taxon>Paracoccaceae</taxon>
        <taxon>Paroceanicella</taxon>
    </lineage>
</organism>
<gene>
    <name evidence="5" type="ORF">FDP22_04835</name>
</gene>
<dbReference type="OrthoDB" id="9028214at2"/>
<keyword evidence="3" id="KW-0804">Transcription</keyword>
<accession>A0A5B8FR37</accession>
<name>A0A5B8FR37_9RHOB</name>
<evidence type="ECO:0000256" key="2">
    <source>
        <dbReference type="ARBA" id="ARBA00023125"/>
    </source>
</evidence>
<dbReference type="KEGG" id="ppru:FDP22_04835"/>
<dbReference type="InterPro" id="IPR036388">
    <property type="entry name" value="WH-like_DNA-bd_sf"/>
</dbReference>
<dbReference type="EMBL" id="CP040818">
    <property type="protein sequence ID" value="QDL91166.1"/>
    <property type="molecule type" value="Genomic_DNA"/>
</dbReference>
<dbReference type="PROSITE" id="PS50949">
    <property type="entry name" value="HTH_GNTR"/>
    <property type="match status" value="1"/>
</dbReference>
<dbReference type="SMART" id="SM00345">
    <property type="entry name" value="HTH_GNTR"/>
    <property type="match status" value="1"/>
</dbReference>
<dbReference type="SUPFAM" id="SSF48008">
    <property type="entry name" value="GntR ligand-binding domain-like"/>
    <property type="match status" value="1"/>
</dbReference>
<dbReference type="PANTHER" id="PTHR43537:SF24">
    <property type="entry name" value="GLUCONATE OPERON TRANSCRIPTIONAL REPRESSOR"/>
    <property type="match status" value="1"/>
</dbReference>
<reference evidence="5 6" key="1">
    <citation type="submission" date="2019-06" db="EMBL/GenBank/DDBJ databases">
        <title>Genome sequence of Rhodobacteraceae bacterium D4M1.</title>
        <authorList>
            <person name="Cao J."/>
        </authorList>
    </citation>
    <scope>NUCLEOTIDE SEQUENCE [LARGE SCALE GENOMIC DNA]</scope>
    <source>
        <strain evidence="5 6">D4M1</strain>
    </source>
</reference>
<dbReference type="Gene3D" id="1.10.10.10">
    <property type="entry name" value="Winged helix-like DNA-binding domain superfamily/Winged helix DNA-binding domain"/>
    <property type="match status" value="1"/>
</dbReference>
<dbReference type="SUPFAM" id="SSF46785">
    <property type="entry name" value="Winged helix' DNA-binding domain"/>
    <property type="match status" value="1"/>
</dbReference>
<dbReference type="InterPro" id="IPR036390">
    <property type="entry name" value="WH_DNA-bd_sf"/>
</dbReference>
<dbReference type="InterPro" id="IPR008920">
    <property type="entry name" value="TF_FadR/GntR_C"/>
</dbReference>
<dbReference type="AlphaFoldDB" id="A0A5B8FR37"/>
<dbReference type="PANTHER" id="PTHR43537">
    <property type="entry name" value="TRANSCRIPTIONAL REGULATOR, GNTR FAMILY"/>
    <property type="match status" value="1"/>
</dbReference>
<proteinExistence type="predicted"/>
<feature type="domain" description="HTH gntR-type" evidence="4">
    <location>
        <begin position="4"/>
        <end position="70"/>
    </location>
</feature>
<dbReference type="Pfam" id="PF07729">
    <property type="entry name" value="FCD"/>
    <property type="match status" value="1"/>
</dbReference>
<keyword evidence="6" id="KW-1185">Reference proteome</keyword>
<keyword evidence="2" id="KW-0238">DNA-binding</keyword>
<evidence type="ECO:0000313" key="6">
    <source>
        <dbReference type="Proteomes" id="UP000305888"/>
    </source>
</evidence>
<evidence type="ECO:0000259" key="4">
    <source>
        <dbReference type="PROSITE" id="PS50949"/>
    </source>
</evidence>
<keyword evidence="1" id="KW-0805">Transcription regulation</keyword>
<dbReference type="Pfam" id="PF00392">
    <property type="entry name" value="GntR"/>
    <property type="match status" value="1"/>
</dbReference>
<dbReference type="Gene3D" id="1.20.120.530">
    <property type="entry name" value="GntR ligand-binding domain-like"/>
    <property type="match status" value="1"/>
</dbReference>
<dbReference type="InterPro" id="IPR000524">
    <property type="entry name" value="Tscrpt_reg_HTH_GntR"/>
</dbReference>
<dbReference type="InterPro" id="IPR011711">
    <property type="entry name" value="GntR_C"/>
</dbReference>
<sequence>MSPLSLARQAHARIIEMIFSGAIAPGDALQEAKLGDVLEMSRTPVREAIKRIEAEGLAARDGRFLRVRRLTRAEVEEIFFLRGALESYSAGAATSLPAADLDAIEARIRALMDTGPEAGSPGEEEEEGEEHWRVDNAFHRLLAGATGNAVLLRTVDDLRLRTCMFDHTQVPERFRRGCEEHLRILDALRAADGPAAARLMAAHVAGARDAILARIDTLSGQTR</sequence>
<dbReference type="SMART" id="SM00895">
    <property type="entry name" value="FCD"/>
    <property type="match status" value="1"/>
</dbReference>
<dbReference type="GO" id="GO:0003677">
    <property type="term" value="F:DNA binding"/>
    <property type="evidence" value="ECO:0007669"/>
    <property type="project" value="UniProtKB-KW"/>
</dbReference>
<dbReference type="RefSeq" id="WP_138575564.1">
    <property type="nucleotide sequence ID" value="NZ_CP040818.1"/>
</dbReference>
<evidence type="ECO:0000256" key="1">
    <source>
        <dbReference type="ARBA" id="ARBA00023015"/>
    </source>
</evidence>